<gene>
    <name evidence="1" type="ORF">MNBD_ALPHA04-380</name>
</gene>
<evidence type="ECO:0000313" key="1">
    <source>
        <dbReference type="EMBL" id="VAV87301.1"/>
    </source>
</evidence>
<proteinExistence type="predicted"/>
<accession>A0A3B0R581</accession>
<name>A0A3B0R581_9ZZZZ</name>
<dbReference type="EMBL" id="UOEF01000009">
    <property type="protein sequence ID" value="VAV87301.1"/>
    <property type="molecule type" value="Genomic_DNA"/>
</dbReference>
<dbReference type="AlphaFoldDB" id="A0A3B0R581"/>
<organism evidence="1">
    <name type="scientific">hydrothermal vent metagenome</name>
    <dbReference type="NCBI Taxonomy" id="652676"/>
    <lineage>
        <taxon>unclassified sequences</taxon>
        <taxon>metagenomes</taxon>
        <taxon>ecological metagenomes</taxon>
    </lineage>
</organism>
<sequence length="99" mass="11127">MLTRFFLTISLLFWSGAVLAAPDHLVWDALLKRNVVVTGAGTSSKVNYGRFKADHAKLKTYLKSTSSVSRTTFNKWSNNDQLAFLINAYNAWTVELILT</sequence>
<protein>
    <submittedName>
        <fullName evidence="1">Uncharacterized protein DUF547</fullName>
    </submittedName>
</protein>
<reference evidence="1" key="1">
    <citation type="submission" date="2018-06" db="EMBL/GenBank/DDBJ databases">
        <authorList>
            <person name="Zhirakovskaya E."/>
        </authorList>
    </citation>
    <scope>NUCLEOTIDE SEQUENCE</scope>
</reference>
<feature type="non-terminal residue" evidence="1">
    <location>
        <position position="99"/>
    </location>
</feature>